<dbReference type="PROSITE" id="PS00107">
    <property type="entry name" value="PROTEIN_KINASE_ATP"/>
    <property type="match status" value="1"/>
</dbReference>
<evidence type="ECO:0000313" key="3">
    <source>
        <dbReference type="Proteomes" id="UP001234989"/>
    </source>
</evidence>
<reference evidence="2" key="1">
    <citation type="submission" date="2023-08" db="EMBL/GenBank/DDBJ databases">
        <title>A de novo genome assembly of Solanum verrucosum Schlechtendal, a Mexican diploid species geographically isolated from the other diploid A-genome species in potato relatives.</title>
        <authorList>
            <person name="Hosaka K."/>
        </authorList>
    </citation>
    <scope>NUCLEOTIDE SEQUENCE</scope>
    <source>
        <tissue evidence="2">Young leaves</tissue>
    </source>
</reference>
<dbReference type="EMBL" id="CP133616">
    <property type="protein sequence ID" value="WMV28877.1"/>
    <property type="molecule type" value="Genomic_DNA"/>
</dbReference>
<accession>A0AAF0QUI5</accession>
<keyword evidence="3" id="KW-1185">Reference proteome</keyword>
<organism evidence="2 3">
    <name type="scientific">Solanum verrucosum</name>
    <dbReference type="NCBI Taxonomy" id="315347"/>
    <lineage>
        <taxon>Eukaryota</taxon>
        <taxon>Viridiplantae</taxon>
        <taxon>Streptophyta</taxon>
        <taxon>Embryophyta</taxon>
        <taxon>Tracheophyta</taxon>
        <taxon>Spermatophyta</taxon>
        <taxon>Magnoliopsida</taxon>
        <taxon>eudicotyledons</taxon>
        <taxon>Gunneridae</taxon>
        <taxon>Pentapetalae</taxon>
        <taxon>asterids</taxon>
        <taxon>lamiids</taxon>
        <taxon>Solanales</taxon>
        <taxon>Solanaceae</taxon>
        <taxon>Solanoideae</taxon>
        <taxon>Solaneae</taxon>
        <taxon>Solanum</taxon>
    </lineage>
</organism>
<protein>
    <submittedName>
        <fullName evidence="2">Uncharacterized protein</fullName>
    </submittedName>
</protein>
<dbReference type="PANTHER" id="PTHR27006:SF606">
    <property type="entry name" value="INTERLEUKIN-1 RECEPTOR-ASSOCIATED KINASE 4"/>
    <property type="match status" value="1"/>
</dbReference>
<dbReference type="Proteomes" id="UP001234989">
    <property type="component" value="Chromosome 5"/>
</dbReference>
<evidence type="ECO:0000313" key="2">
    <source>
        <dbReference type="EMBL" id="WMV28877.1"/>
    </source>
</evidence>
<keyword evidence="1" id="KW-0067">ATP-binding</keyword>
<gene>
    <name evidence="2" type="ORF">MTR67_022262</name>
</gene>
<proteinExistence type="predicted"/>
<dbReference type="GO" id="GO:0005524">
    <property type="term" value="F:ATP binding"/>
    <property type="evidence" value="ECO:0007669"/>
    <property type="project" value="UniProtKB-UniRule"/>
</dbReference>
<dbReference type="InterPro" id="IPR011009">
    <property type="entry name" value="Kinase-like_dom_sf"/>
</dbReference>
<dbReference type="SUPFAM" id="SSF56112">
    <property type="entry name" value="Protein kinase-like (PK-like)"/>
    <property type="match status" value="1"/>
</dbReference>
<sequence>MKPSVVLPWSLENAPQELPRSVVRTTVHEVARGLHLGFNLLSTLPCFHTGSASRQINRSSLPNQRYGFHKLLEVALYTKWEIIIRKKTSFIYSVSEPNCLAPFKSFRVPFVAMQEATNNFDESMVIGVGGFGNVYRGVLCDGTKVALKRCGPESLQGVVLS</sequence>
<name>A0AAF0QUI5_SOLVR</name>
<feature type="binding site" evidence="1">
    <location>
        <position position="148"/>
    </location>
    <ligand>
        <name>ATP</name>
        <dbReference type="ChEBI" id="CHEBI:30616"/>
    </ligand>
</feature>
<dbReference type="InterPro" id="IPR017441">
    <property type="entry name" value="Protein_kinase_ATP_BS"/>
</dbReference>
<keyword evidence="1" id="KW-0547">Nucleotide-binding</keyword>
<evidence type="ECO:0000256" key="1">
    <source>
        <dbReference type="PROSITE-ProRule" id="PRU10141"/>
    </source>
</evidence>
<dbReference type="AlphaFoldDB" id="A0AAF0QUI5"/>
<dbReference type="Gene3D" id="3.30.200.20">
    <property type="entry name" value="Phosphorylase Kinase, domain 1"/>
    <property type="match status" value="1"/>
</dbReference>
<dbReference type="PANTHER" id="PTHR27006">
    <property type="entry name" value="PROMASTIGOTE SURFACE ANTIGEN PROTEIN PSA"/>
    <property type="match status" value="1"/>
</dbReference>